<evidence type="ECO:0000313" key="2">
    <source>
        <dbReference type="Proteomes" id="UP000186309"/>
    </source>
</evidence>
<reference evidence="2" key="1">
    <citation type="submission" date="2016-12" db="EMBL/GenBank/DDBJ databases">
        <title>Comparative genomics of four Isosphaeraceae planctomycetes: a common pool of plasmids and glycoside hydrolase genes.</title>
        <authorList>
            <person name="Ivanova A."/>
        </authorList>
    </citation>
    <scope>NUCLEOTIDE SEQUENCE [LARGE SCALE GENOMIC DNA]</scope>
    <source>
        <strain evidence="2">PX4</strain>
    </source>
</reference>
<dbReference type="Proteomes" id="UP000186309">
    <property type="component" value="Chromosome"/>
</dbReference>
<accession>A0A1U7CSV4</accession>
<dbReference type="KEGG" id="pbor:BSF38_03562"/>
<dbReference type="EMBL" id="CP019082">
    <property type="protein sequence ID" value="APW62030.1"/>
    <property type="molecule type" value="Genomic_DNA"/>
</dbReference>
<dbReference type="AlphaFoldDB" id="A0A1U7CSV4"/>
<evidence type="ECO:0000313" key="1">
    <source>
        <dbReference type="EMBL" id="APW62030.1"/>
    </source>
</evidence>
<keyword evidence="2" id="KW-1185">Reference proteome</keyword>
<proteinExistence type="predicted"/>
<name>A0A1U7CSV4_9BACT</name>
<dbReference type="RefSeq" id="WP_145952200.1">
    <property type="nucleotide sequence ID" value="NZ_CP019082.1"/>
</dbReference>
<organism evidence="1 2">
    <name type="scientific">Paludisphaera borealis</name>
    <dbReference type="NCBI Taxonomy" id="1387353"/>
    <lineage>
        <taxon>Bacteria</taxon>
        <taxon>Pseudomonadati</taxon>
        <taxon>Planctomycetota</taxon>
        <taxon>Planctomycetia</taxon>
        <taxon>Isosphaerales</taxon>
        <taxon>Isosphaeraceae</taxon>
        <taxon>Paludisphaera</taxon>
    </lineage>
</organism>
<gene>
    <name evidence="1" type="ORF">BSF38_03562</name>
</gene>
<protein>
    <submittedName>
        <fullName evidence="1">Uncharacterized protein</fullName>
    </submittedName>
</protein>
<sequence>MNSASIRGAIQFEFIINNASSWPPAETSLVSRNQVGEGIILLSAHSDGHFSVGIETTTGESIGSADFGRVLLRGTGKCVLFYTWDLNDIHLYAGGIALQPYEPDVAPREIELIPLANGPSSLVHPGASQACQTWITNRAAKFGPIKPRDGRRMKSVDEQAKDLRTSIANLRIITASISNNQGLSSLVGYLATELRALTHWENDARKDGGYNPLLLRMASKRSLPLPVYGWRDLIAKKVPIARQPDFFIHNSGATLNQISPGQHLMDLQEWLKEDIVVVRLPQNPPATVERRLSTKTLISEASNSLGVSHYDEDVSHALSMMREMVFHNMDLLAMYLCCAAMLVADLGEWVLNDLARHSIIAL</sequence>